<keyword evidence="4 9" id="KW-0547">Nucleotide-binding</keyword>
<evidence type="ECO:0000256" key="3">
    <source>
        <dbReference type="ARBA" id="ARBA00022679"/>
    </source>
</evidence>
<keyword evidence="2" id="KW-0723">Serine/threonine-protein kinase</keyword>
<dbReference type="EC" id="2.7.11.1" evidence="1"/>
<dbReference type="FunFam" id="1.10.510.10:FF:000658">
    <property type="entry name" value="Protein CBG12184"/>
    <property type="match status" value="1"/>
</dbReference>
<dbReference type="Gene3D" id="1.10.510.10">
    <property type="entry name" value="Transferase(Phosphotransferase) domain 1"/>
    <property type="match status" value="1"/>
</dbReference>
<evidence type="ECO:0000256" key="10">
    <source>
        <dbReference type="SAM" id="MobiDB-lite"/>
    </source>
</evidence>
<comment type="caution">
    <text evidence="12">The sequence shown here is derived from an EMBL/GenBank/DDBJ whole genome shotgun (WGS) entry which is preliminary data.</text>
</comment>
<accession>A0A3M6U807</accession>
<dbReference type="EMBL" id="RCHS01002063">
    <property type="protein sequence ID" value="RMX49751.1"/>
    <property type="molecule type" value="Genomic_DNA"/>
</dbReference>
<dbReference type="STRING" id="46731.A0A3M6U807"/>
<dbReference type="InterPro" id="IPR017441">
    <property type="entry name" value="Protein_kinase_ATP_BS"/>
</dbReference>
<dbReference type="InterPro" id="IPR008271">
    <property type="entry name" value="Ser/Thr_kinase_AS"/>
</dbReference>
<keyword evidence="3" id="KW-0808">Transferase</keyword>
<comment type="catalytic activity">
    <reaction evidence="8">
        <text>L-seryl-[protein] + ATP = O-phospho-L-seryl-[protein] + ADP + H(+)</text>
        <dbReference type="Rhea" id="RHEA:17989"/>
        <dbReference type="Rhea" id="RHEA-COMP:9863"/>
        <dbReference type="Rhea" id="RHEA-COMP:11604"/>
        <dbReference type="ChEBI" id="CHEBI:15378"/>
        <dbReference type="ChEBI" id="CHEBI:29999"/>
        <dbReference type="ChEBI" id="CHEBI:30616"/>
        <dbReference type="ChEBI" id="CHEBI:83421"/>
        <dbReference type="ChEBI" id="CHEBI:456216"/>
        <dbReference type="EC" id="2.7.11.1"/>
    </reaction>
</comment>
<organism evidence="12 13">
    <name type="scientific">Pocillopora damicornis</name>
    <name type="common">Cauliflower coral</name>
    <name type="synonym">Millepora damicornis</name>
    <dbReference type="NCBI Taxonomy" id="46731"/>
    <lineage>
        <taxon>Eukaryota</taxon>
        <taxon>Metazoa</taxon>
        <taxon>Cnidaria</taxon>
        <taxon>Anthozoa</taxon>
        <taxon>Hexacorallia</taxon>
        <taxon>Scleractinia</taxon>
        <taxon>Astrocoeniina</taxon>
        <taxon>Pocilloporidae</taxon>
        <taxon>Pocillopora</taxon>
    </lineage>
</organism>
<feature type="domain" description="Protein kinase" evidence="11">
    <location>
        <begin position="31"/>
        <end position="283"/>
    </location>
</feature>
<gene>
    <name evidence="12" type="ORF">pdam_00024742</name>
</gene>
<evidence type="ECO:0000256" key="5">
    <source>
        <dbReference type="ARBA" id="ARBA00022777"/>
    </source>
</evidence>
<dbReference type="PANTHER" id="PTHR24346">
    <property type="entry name" value="MAP/MICROTUBULE AFFINITY-REGULATING KINASE"/>
    <property type="match status" value="1"/>
</dbReference>
<evidence type="ECO:0000313" key="12">
    <source>
        <dbReference type="EMBL" id="RMX49751.1"/>
    </source>
</evidence>
<dbReference type="OMA" id="EELRENX"/>
<dbReference type="GO" id="GO:0000226">
    <property type="term" value="P:microtubule cytoskeleton organization"/>
    <property type="evidence" value="ECO:0007669"/>
    <property type="project" value="TreeGrafter"/>
</dbReference>
<dbReference type="AlphaFoldDB" id="A0A3M6U807"/>
<dbReference type="PROSITE" id="PS00107">
    <property type="entry name" value="PROTEIN_KINASE_ATP"/>
    <property type="match status" value="1"/>
</dbReference>
<dbReference type="PROSITE" id="PS50011">
    <property type="entry name" value="PROTEIN_KINASE_DOM"/>
    <property type="match status" value="1"/>
</dbReference>
<dbReference type="Proteomes" id="UP000275408">
    <property type="component" value="Unassembled WGS sequence"/>
</dbReference>
<keyword evidence="6 9" id="KW-0067">ATP-binding</keyword>
<evidence type="ECO:0000256" key="8">
    <source>
        <dbReference type="ARBA" id="ARBA00048679"/>
    </source>
</evidence>
<evidence type="ECO:0000256" key="6">
    <source>
        <dbReference type="ARBA" id="ARBA00022840"/>
    </source>
</evidence>
<dbReference type="PROSITE" id="PS00108">
    <property type="entry name" value="PROTEIN_KINASE_ST"/>
    <property type="match status" value="1"/>
</dbReference>
<dbReference type="GO" id="GO:0035556">
    <property type="term" value="P:intracellular signal transduction"/>
    <property type="evidence" value="ECO:0007669"/>
    <property type="project" value="TreeGrafter"/>
</dbReference>
<dbReference type="GO" id="GO:0050321">
    <property type="term" value="F:tau-protein kinase activity"/>
    <property type="evidence" value="ECO:0007669"/>
    <property type="project" value="TreeGrafter"/>
</dbReference>
<dbReference type="SUPFAM" id="SSF56112">
    <property type="entry name" value="Protein kinase-like (PK-like)"/>
    <property type="match status" value="1"/>
</dbReference>
<protein>
    <recommendedName>
        <fullName evidence="1">non-specific serine/threonine protein kinase</fullName>
        <ecNumber evidence="1">2.7.11.1</ecNumber>
    </recommendedName>
</protein>
<keyword evidence="13" id="KW-1185">Reference proteome</keyword>
<dbReference type="GO" id="GO:0005524">
    <property type="term" value="F:ATP binding"/>
    <property type="evidence" value="ECO:0007669"/>
    <property type="project" value="UniProtKB-UniRule"/>
</dbReference>
<evidence type="ECO:0000256" key="2">
    <source>
        <dbReference type="ARBA" id="ARBA00022527"/>
    </source>
</evidence>
<proteinExistence type="predicted"/>
<dbReference type="SMART" id="SM00220">
    <property type="entry name" value="S_TKc"/>
    <property type="match status" value="1"/>
</dbReference>
<evidence type="ECO:0000256" key="1">
    <source>
        <dbReference type="ARBA" id="ARBA00012513"/>
    </source>
</evidence>
<feature type="compositionally biased region" description="Polar residues" evidence="10">
    <location>
        <begin position="487"/>
        <end position="496"/>
    </location>
</feature>
<dbReference type="InterPro" id="IPR011009">
    <property type="entry name" value="Kinase-like_dom_sf"/>
</dbReference>
<evidence type="ECO:0000313" key="13">
    <source>
        <dbReference type="Proteomes" id="UP000275408"/>
    </source>
</evidence>
<feature type="binding site" evidence="9">
    <location>
        <position position="60"/>
    </location>
    <ligand>
        <name>ATP</name>
        <dbReference type="ChEBI" id="CHEBI:30616"/>
    </ligand>
</feature>
<evidence type="ECO:0000259" key="11">
    <source>
        <dbReference type="PROSITE" id="PS50011"/>
    </source>
</evidence>
<dbReference type="GO" id="GO:0005737">
    <property type="term" value="C:cytoplasm"/>
    <property type="evidence" value="ECO:0007669"/>
    <property type="project" value="TreeGrafter"/>
</dbReference>
<evidence type="ECO:0000256" key="9">
    <source>
        <dbReference type="PROSITE-ProRule" id="PRU10141"/>
    </source>
</evidence>
<dbReference type="Pfam" id="PF00069">
    <property type="entry name" value="Pkinase"/>
    <property type="match status" value="1"/>
</dbReference>
<dbReference type="InterPro" id="IPR000719">
    <property type="entry name" value="Prot_kinase_dom"/>
</dbReference>
<dbReference type="PANTHER" id="PTHR24346:SF82">
    <property type="entry name" value="KP78A-RELATED"/>
    <property type="match status" value="1"/>
</dbReference>
<sequence length="603" mass="68963">MTKSNITLVKKNDSWLPKKEQQLSAIEKHGYTLLKTLGEGAYAKVKLADSKKHNKKVAVKTINKRRAPKDFLKKFLPREVHLMHRLNHPNVIRLYEVVETSTKVYLVLQLASGGDLLEYINARTVLPEEEVRKLFCQFAAAMTYCHKENVVHRDLKCENILIAGDGKLKVTDFGFAVGTVKDRPLETYCGSFAYCCPQILRGRPYDGKKADVWSMGVVLYAMGCARLPFSENDMRNLIKDDYTNKIKFSKRVSKEYRDLVRWMLDVDEYERATAEEAFKSPWCIRAIDENRDLHYLADAPQPIPVRKPPECAPQEMNEFEEETYPVEIQKTPAKIGKKTKMVTCFTYTAPAHATKQSNQARRHTISGLEIHDKDCALNLRNDLLRSFAQRRMSLQKIEEETKPLAGVSYNKPRPRRRSTLVTDVLTIVSNKEHEHKLEGRKSSLVSDVIKFDPRTAGSHGFLRGNLPTVGSQEGRRNSLEGVPEGYQGNSNKPNQPQKLEFVASRSKKGPKVIPDSRQARMNEISKLRYTSAARAAKMAFREAHVSMKVNRRLSLQSTDHYVTLKCVERIFELQGTKIEEDGSSLTKLKNWQKKFKMALNEDN</sequence>
<evidence type="ECO:0000256" key="7">
    <source>
        <dbReference type="ARBA" id="ARBA00047899"/>
    </source>
</evidence>
<feature type="region of interest" description="Disordered" evidence="10">
    <location>
        <begin position="460"/>
        <end position="496"/>
    </location>
</feature>
<keyword evidence="5" id="KW-0418">Kinase</keyword>
<dbReference type="OrthoDB" id="5961184at2759"/>
<dbReference type="FunFam" id="3.30.200.20:FF:000003">
    <property type="entry name" value="Non-specific serine/threonine protein kinase"/>
    <property type="match status" value="1"/>
</dbReference>
<name>A0A3M6U807_POCDA</name>
<evidence type="ECO:0000256" key="4">
    <source>
        <dbReference type="ARBA" id="ARBA00022741"/>
    </source>
</evidence>
<comment type="catalytic activity">
    <reaction evidence="7">
        <text>L-threonyl-[protein] + ATP = O-phospho-L-threonyl-[protein] + ADP + H(+)</text>
        <dbReference type="Rhea" id="RHEA:46608"/>
        <dbReference type="Rhea" id="RHEA-COMP:11060"/>
        <dbReference type="Rhea" id="RHEA-COMP:11605"/>
        <dbReference type="ChEBI" id="CHEBI:15378"/>
        <dbReference type="ChEBI" id="CHEBI:30013"/>
        <dbReference type="ChEBI" id="CHEBI:30616"/>
        <dbReference type="ChEBI" id="CHEBI:61977"/>
        <dbReference type="ChEBI" id="CHEBI:456216"/>
        <dbReference type="EC" id="2.7.11.1"/>
    </reaction>
</comment>
<reference evidence="12 13" key="1">
    <citation type="journal article" date="2018" name="Sci. Rep.">
        <title>Comparative analysis of the Pocillopora damicornis genome highlights role of immune system in coral evolution.</title>
        <authorList>
            <person name="Cunning R."/>
            <person name="Bay R.A."/>
            <person name="Gillette P."/>
            <person name="Baker A.C."/>
            <person name="Traylor-Knowles N."/>
        </authorList>
    </citation>
    <scope>NUCLEOTIDE SEQUENCE [LARGE SCALE GENOMIC DNA]</scope>
    <source>
        <strain evidence="12">RSMAS</strain>
        <tissue evidence="12">Whole animal</tissue>
    </source>
</reference>